<dbReference type="InterPro" id="IPR013525">
    <property type="entry name" value="ABC2_TM"/>
</dbReference>
<dbReference type="Pfam" id="PF01061">
    <property type="entry name" value="ABC2_membrane"/>
    <property type="match status" value="1"/>
</dbReference>
<evidence type="ECO:0000259" key="7">
    <source>
        <dbReference type="Pfam" id="PF01061"/>
    </source>
</evidence>
<feature type="transmembrane region" description="Helical" evidence="6">
    <location>
        <begin position="91"/>
        <end position="110"/>
    </location>
</feature>
<dbReference type="PANTHER" id="PTHR19241">
    <property type="entry name" value="ATP-BINDING CASSETTE TRANSPORTER"/>
    <property type="match status" value="1"/>
</dbReference>
<evidence type="ECO:0000313" key="9">
    <source>
        <dbReference type="Proteomes" id="UP000285624"/>
    </source>
</evidence>
<comment type="subcellular location">
    <subcellularLocation>
        <location evidence="1">Membrane</location>
        <topology evidence="1">Multi-pass membrane protein</topology>
    </subcellularLocation>
</comment>
<dbReference type="GO" id="GO:0140359">
    <property type="term" value="F:ABC-type transporter activity"/>
    <property type="evidence" value="ECO:0007669"/>
    <property type="project" value="InterPro"/>
</dbReference>
<keyword evidence="5 6" id="KW-0472">Membrane</keyword>
<evidence type="ECO:0000256" key="5">
    <source>
        <dbReference type="ARBA" id="ARBA00023136"/>
    </source>
</evidence>
<protein>
    <recommendedName>
        <fullName evidence="7">ABC-2 type transporter transmembrane domain-containing protein</fullName>
    </recommendedName>
</protein>
<keyword evidence="2" id="KW-0813">Transport</keyword>
<feature type="domain" description="ABC-2 type transporter transmembrane" evidence="7">
    <location>
        <begin position="3"/>
        <end position="53"/>
    </location>
</feature>
<proteinExistence type="predicted"/>
<gene>
    <name evidence="8" type="ORF">BBO99_00009437</name>
</gene>
<feature type="non-terminal residue" evidence="8">
    <location>
        <position position="1"/>
    </location>
</feature>
<evidence type="ECO:0000256" key="3">
    <source>
        <dbReference type="ARBA" id="ARBA00022692"/>
    </source>
</evidence>
<dbReference type="AlphaFoldDB" id="A0A421GCS2"/>
<dbReference type="Proteomes" id="UP000285624">
    <property type="component" value="Unassembled WGS sequence"/>
</dbReference>
<name>A0A421GCS2_9STRA</name>
<evidence type="ECO:0000256" key="6">
    <source>
        <dbReference type="SAM" id="Phobius"/>
    </source>
</evidence>
<evidence type="ECO:0000313" key="8">
    <source>
        <dbReference type="EMBL" id="RLN73397.1"/>
    </source>
</evidence>
<keyword evidence="9" id="KW-1185">Reference proteome</keyword>
<dbReference type="STRING" id="325452.A0A421GCS2"/>
<reference evidence="8 9" key="1">
    <citation type="journal article" date="2019" name="Mol. Plant Pathol.">
        <title>Genome sequencing of oomycete isolates from Chile supports the New Zealand origin of Phytophthora kernoviae and makes available the first Nothophytophthora sp. genome.</title>
        <authorList>
            <person name="Studholme D.J."/>
            <person name="Panda P."/>
            <person name="Sanfuentes Von Stowasser E."/>
            <person name="Gonzalez M."/>
            <person name="Hill R."/>
            <person name="Sambles C."/>
            <person name="Grant M."/>
            <person name="Williams N.M."/>
            <person name="McDougal R.L."/>
        </authorList>
    </citation>
    <scope>NUCLEOTIDE SEQUENCE [LARGE SCALE GENOMIC DNA]</scope>
    <source>
        <strain evidence="8">Chile4</strain>
    </source>
</reference>
<dbReference type="EMBL" id="MBDN02000777">
    <property type="protein sequence ID" value="RLN73397.1"/>
    <property type="molecule type" value="Genomic_DNA"/>
</dbReference>
<keyword evidence="3 6" id="KW-0812">Transmembrane</keyword>
<sequence length="119" mass="13579">EKVANVAVGAVSCLFNLFSGYLLPRTSMKAGYKWFQYLMPSSYSLAALVGVQFGDNHDVIFVTTDNVTTQTTVADYIEDIYDFRPDRKYNFMVGLIVIWAVLQVAIYLTFKYVSHLKRQ</sequence>
<accession>A0A421GCS2</accession>
<evidence type="ECO:0000256" key="1">
    <source>
        <dbReference type="ARBA" id="ARBA00004141"/>
    </source>
</evidence>
<evidence type="ECO:0000256" key="2">
    <source>
        <dbReference type="ARBA" id="ARBA00022448"/>
    </source>
</evidence>
<feature type="transmembrane region" description="Helical" evidence="6">
    <location>
        <begin position="6"/>
        <end position="23"/>
    </location>
</feature>
<keyword evidence="4 6" id="KW-1133">Transmembrane helix</keyword>
<evidence type="ECO:0000256" key="4">
    <source>
        <dbReference type="ARBA" id="ARBA00022989"/>
    </source>
</evidence>
<dbReference type="GO" id="GO:0016020">
    <property type="term" value="C:membrane"/>
    <property type="evidence" value="ECO:0007669"/>
    <property type="project" value="UniProtKB-SubCell"/>
</dbReference>
<organism evidence="8 9">
    <name type="scientific">Phytophthora kernoviae</name>
    <dbReference type="NCBI Taxonomy" id="325452"/>
    <lineage>
        <taxon>Eukaryota</taxon>
        <taxon>Sar</taxon>
        <taxon>Stramenopiles</taxon>
        <taxon>Oomycota</taxon>
        <taxon>Peronosporomycetes</taxon>
        <taxon>Peronosporales</taxon>
        <taxon>Peronosporaceae</taxon>
        <taxon>Phytophthora</taxon>
    </lineage>
</organism>
<comment type="caution">
    <text evidence="8">The sequence shown here is derived from an EMBL/GenBank/DDBJ whole genome shotgun (WGS) entry which is preliminary data.</text>
</comment>